<accession>G3IF64</accession>
<dbReference type="EMBL" id="JH002337">
    <property type="protein sequence ID" value="EGW13157.1"/>
    <property type="molecule type" value="Genomic_DNA"/>
</dbReference>
<organism evidence="1 2">
    <name type="scientific">Cricetulus griseus</name>
    <name type="common">Chinese hamster</name>
    <name type="synonym">Cricetulus barabensis griseus</name>
    <dbReference type="NCBI Taxonomy" id="10029"/>
    <lineage>
        <taxon>Eukaryota</taxon>
        <taxon>Metazoa</taxon>
        <taxon>Chordata</taxon>
        <taxon>Craniata</taxon>
        <taxon>Vertebrata</taxon>
        <taxon>Euteleostomi</taxon>
        <taxon>Mammalia</taxon>
        <taxon>Eutheria</taxon>
        <taxon>Euarchontoglires</taxon>
        <taxon>Glires</taxon>
        <taxon>Rodentia</taxon>
        <taxon>Myomorpha</taxon>
        <taxon>Muroidea</taxon>
        <taxon>Cricetidae</taxon>
        <taxon>Cricetinae</taxon>
        <taxon>Cricetulus</taxon>
    </lineage>
</organism>
<proteinExistence type="predicted"/>
<protein>
    <submittedName>
        <fullName evidence="1">Uncharacterized protein</fullName>
    </submittedName>
</protein>
<dbReference type="InParanoid" id="G3IF64"/>
<dbReference type="Proteomes" id="UP000001075">
    <property type="component" value="Unassembled WGS sequence"/>
</dbReference>
<evidence type="ECO:0000313" key="1">
    <source>
        <dbReference type="EMBL" id="EGW13157.1"/>
    </source>
</evidence>
<sequence>MQLLAPEYLIVSIRLSVLPSSPPSGWQLESHHRWLTSTRFCSLGSFFKIMILYLGAMATLEVLRTCQGLKCSFHRTVLPLTVLTIS</sequence>
<name>G3IF64_CRIGR</name>
<gene>
    <name evidence="1" type="ORF">I79_022380</name>
</gene>
<reference evidence="2" key="1">
    <citation type="journal article" date="2011" name="Nat. Biotechnol.">
        <title>The genomic sequence of the Chinese hamster ovary (CHO)-K1 cell line.</title>
        <authorList>
            <person name="Xu X."/>
            <person name="Nagarajan H."/>
            <person name="Lewis N.E."/>
            <person name="Pan S."/>
            <person name="Cai Z."/>
            <person name="Liu X."/>
            <person name="Chen W."/>
            <person name="Xie M."/>
            <person name="Wang W."/>
            <person name="Hammond S."/>
            <person name="Andersen M.R."/>
            <person name="Neff N."/>
            <person name="Passarelli B."/>
            <person name="Koh W."/>
            <person name="Fan H.C."/>
            <person name="Wang J."/>
            <person name="Gui Y."/>
            <person name="Lee K.H."/>
            <person name="Betenbaugh M.J."/>
            <person name="Quake S.R."/>
            <person name="Famili I."/>
            <person name="Palsson B.O."/>
            <person name="Wang J."/>
        </authorList>
    </citation>
    <scope>NUCLEOTIDE SEQUENCE [LARGE SCALE GENOMIC DNA]</scope>
    <source>
        <strain evidence="2">CHO K1 cell line</strain>
    </source>
</reference>
<evidence type="ECO:0000313" key="2">
    <source>
        <dbReference type="Proteomes" id="UP000001075"/>
    </source>
</evidence>
<dbReference type="AlphaFoldDB" id="G3IF64"/>